<dbReference type="GO" id="GO:0016303">
    <property type="term" value="F:1-phosphatidylinositol-3-kinase activity"/>
    <property type="evidence" value="ECO:0007669"/>
    <property type="project" value="UniProtKB-EC"/>
</dbReference>
<dbReference type="PROSITE" id="PS51544">
    <property type="entry name" value="PI3K_ABD"/>
    <property type="match status" value="1"/>
</dbReference>
<dbReference type="SUPFAM" id="SSF54236">
    <property type="entry name" value="Ubiquitin-like"/>
    <property type="match status" value="1"/>
</dbReference>
<dbReference type="SMART" id="SM00144">
    <property type="entry name" value="PI3K_rbd"/>
    <property type="match status" value="1"/>
</dbReference>
<evidence type="ECO:0000256" key="4">
    <source>
        <dbReference type="ARBA" id="ARBA00006209"/>
    </source>
</evidence>
<comment type="subcellular location">
    <subcellularLocation>
        <location evidence="1">Cytoplasm</location>
    </subcellularLocation>
</comment>
<dbReference type="InterPro" id="IPR029071">
    <property type="entry name" value="Ubiquitin-like_domsf"/>
</dbReference>
<dbReference type="FunFam" id="1.25.40.70:FF:000008">
    <property type="entry name" value="Phosphatidylinositol 4,5-bisphosphate 3-kinase catalytic subunit"/>
    <property type="match status" value="1"/>
</dbReference>
<dbReference type="AlphaFoldDB" id="A0A7J7X7Q0"/>
<dbReference type="InterPro" id="IPR037703">
    <property type="entry name" value="PI3-kinase_delta_cat"/>
</dbReference>
<dbReference type="InterPro" id="IPR003113">
    <property type="entry name" value="PI3K_ABD"/>
</dbReference>
<dbReference type="SMART" id="SM00146">
    <property type="entry name" value="PI3Kc"/>
    <property type="match status" value="1"/>
</dbReference>
<dbReference type="PROSITE" id="PS00916">
    <property type="entry name" value="PI3_4_KINASE_2"/>
    <property type="match status" value="1"/>
</dbReference>
<dbReference type="PROSITE" id="PS51546">
    <property type="entry name" value="PI3K_RBD"/>
    <property type="match status" value="1"/>
</dbReference>
<dbReference type="GO" id="GO:0007166">
    <property type="term" value="P:cell surface receptor signaling pathway"/>
    <property type="evidence" value="ECO:0007669"/>
    <property type="project" value="UniProtKB-ARBA"/>
</dbReference>
<evidence type="ECO:0000256" key="5">
    <source>
        <dbReference type="ARBA" id="ARBA00012010"/>
    </source>
</evidence>
<protein>
    <recommendedName>
        <fullName evidence="23">Phosphatidylinositol 4,5-bisphosphate 3-kinase catalytic subunit delta isoform</fullName>
        <ecNumber evidence="6">2.7.1.137</ecNumber>
        <ecNumber evidence="5">2.7.1.153</ecNumber>
    </recommendedName>
    <alternativeName>
        <fullName evidence="24">Phosphatidylinositol 4,5-bisphosphate 3-kinase 110 kDa catalytic subunit delta</fullName>
    </alternativeName>
</protein>
<keyword evidence="18" id="KW-1064">Adaptive immunity</keyword>
<comment type="similarity">
    <text evidence="4">Belongs to the PI3/PI4-kinase family. Type III PI4K subfamily.</text>
</comment>
<dbReference type="GO" id="GO:0048015">
    <property type="term" value="P:phosphatidylinositol-mediated signaling"/>
    <property type="evidence" value="ECO:0007669"/>
    <property type="project" value="TreeGrafter"/>
</dbReference>
<dbReference type="Gene3D" id="1.25.40.70">
    <property type="entry name" value="Phosphatidylinositol 3-kinase, accessory domain (PIK)"/>
    <property type="match status" value="1"/>
</dbReference>
<dbReference type="GO" id="GO:0005942">
    <property type="term" value="C:phosphatidylinositol 3-kinase complex"/>
    <property type="evidence" value="ECO:0007669"/>
    <property type="project" value="TreeGrafter"/>
</dbReference>
<reference evidence="31 32" key="1">
    <citation type="journal article" date="2020" name="Nature">
        <title>Six reference-quality genomes reveal evolution of bat adaptations.</title>
        <authorList>
            <person name="Jebb D."/>
            <person name="Huang Z."/>
            <person name="Pippel M."/>
            <person name="Hughes G.M."/>
            <person name="Lavrichenko K."/>
            <person name="Devanna P."/>
            <person name="Winkler S."/>
            <person name="Jermiin L.S."/>
            <person name="Skirmuntt E.C."/>
            <person name="Katzourakis A."/>
            <person name="Burkitt-Gray L."/>
            <person name="Ray D.A."/>
            <person name="Sullivan K.A.M."/>
            <person name="Roscito J.G."/>
            <person name="Kirilenko B.M."/>
            <person name="Davalos L.M."/>
            <person name="Corthals A.P."/>
            <person name="Power M.L."/>
            <person name="Jones G."/>
            <person name="Ransome R.D."/>
            <person name="Dechmann D.K.N."/>
            <person name="Locatelli A.G."/>
            <person name="Puechmaille S.J."/>
            <person name="Fedrigo O."/>
            <person name="Jarvis E.D."/>
            <person name="Hiller M."/>
            <person name="Vernes S.C."/>
            <person name="Myers E.W."/>
            <person name="Teeling E.C."/>
        </authorList>
    </citation>
    <scope>NUCLEOTIDE SEQUENCE [LARGE SCALE GENOMIC DNA]</scope>
    <source>
        <strain evidence="31">MRhiFer1</strain>
        <tissue evidence="31">Lung</tissue>
    </source>
</reference>
<dbReference type="SMART" id="SM00143">
    <property type="entry name" value="PI3K_p85B"/>
    <property type="match status" value="1"/>
</dbReference>
<keyword evidence="19" id="KW-0395">Inflammatory response</keyword>
<evidence type="ECO:0000256" key="7">
    <source>
        <dbReference type="ARBA" id="ARBA00022490"/>
    </source>
</evidence>
<dbReference type="PANTHER" id="PTHR10048:SF35">
    <property type="entry name" value="PHOSPHATIDYLINOSITOL 4,5-BISPHOSPHATE 3-KINASE CATALYTIC SUBUNIT DELTA ISOFORM"/>
    <property type="match status" value="1"/>
</dbReference>
<dbReference type="UniPathway" id="UPA00220"/>
<dbReference type="SMART" id="SM00142">
    <property type="entry name" value="PI3K_C2"/>
    <property type="match status" value="1"/>
</dbReference>
<dbReference type="InterPro" id="IPR015433">
    <property type="entry name" value="PI3/4_kinase"/>
</dbReference>
<accession>A0A7J7X7Q0</accession>
<dbReference type="PROSITE" id="PS50290">
    <property type="entry name" value="PI3_4_KINASE_3"/>
    <property type="match status" value="1"/>
</dbReference>
<evidence type="ECO:0000256" key="19">
    <source>
        <dbReference type="ARBA" id="ARBA00023198"/>
    </source>
</evidence>
<evidence type="ECO:0000259" key="29">
    <source>
        <dbReference type="PROSITE" id="PS51546"/>
    </source>
</evidence>
<evidence type="ECO:0000256" key="2">
    <source>
        <dbReference type="ARBA" id="ARBA00004805"/>
    </source>
</evidence>
<dbReference type="InterPro" id="IPR001263">
    <property type="entry name" value="PI3K_accessory_dom"/>
</dbReference>
<dbReference type="GO" id="GO:0042113">
    <property type="term" value="P:B cell activation"/>
    <property type="evidence" value="ECO:0007669"/>
    <property type="project" value="UniProtKB-ARBA"/>
</dbReference>
<evidence type="ECO:0000256" key="6">
    <source>
        <dbReference type="ARBA" id="ARBA00012073"/>
    </source>
</evidence>
<dbReference type="GO" id="GO:0045087">
    <property type="term" value="P:innate immune response"/>
    <property type="evidence" value="ECO:0007669"/>
    <property type="project" value="UniProtKB-KW"/>
</dbReference>
<dbReference type="Pfam" id="PF00792">
    <property type="entry name" value="PI3K_C2"/>
    <property type="match status" value="1"/>
</dbReference>
<dbReference type="EC" id="2.7.1.153" evidence="5"/>
<evidence type="ECO:0000259" key="26">
    <source>
        <dbReference type="PROSITE" id="PS50290"/>
    </source>
</evidence>
<feature type="domain" description="PI3K-ABD" evidence="27">
    <location>
        <begin position="16"/>
        <end position="105"/>
    </location>
</feature>
<dbReference type="InterPro" id="IPR016024">
    <property type="entry name" value="ARM-type_fold"/>
</dbReference>
<dbReference type="FunFam" id="3.10.20.770:FF:000002">
    <property type="entry name" value="Phosphatidylinositol 4,5-bisphosphate 3-kinase catalytic subunit"/>
    <property type="match status" value="1"/>
</dbReference>
<organism evidence="31 32">
    <name type="scientific">Rhinolophus ferrumequinum</name>
    <name type="common">Greater horseshoe bat</name>
    <dbReference type="NCBI Taxonomy" id="59479"/>
    <lineage>
        <taxon>Eukaryota</taxon>
        <taxon>Metazoa</taxon>
        <taxon>Chordata</taxon>
        <taxon>Craniata</taxon>
        <taxon>Vertebrata</taxon>
        <taxon>Euteleostomi</taxon>
        <taxon>Mammalia</taxon>
        <taxon>Eutheria</taxon>
        <taxon>Laurasiatheria</taxon>
        <taxon>Chiroptera</taxon>
        <taxon>Yinpterochiroptera</taxon>
        <taxon>Rhinolophoidea</taxon>
        <taxon>Rhinolophidae</taxon>
        <taxon>Rhinolophinae</taxon>
        <taxon>Rhinolophus</taxon>
    </lineage>
</organism>
<dbReference type="PROSITE" id="PS51545">
    <property type="entry name" value="PIK_HELICAL"/>
    <property type="match status" value="1"/>
</dbReference>
<evidence type="ECO:0000259" key="28">
    <source>
        <dbReference type="PROSITE" id="PS51545"/>
    </source>
</evidence>
<dbReference type="GO" id="GO:0043491">
    <property type="term" value="P:phosphatidylinositol 3-kinase/protein kinase B signal transduction"/>
    <property type="evidence" value="ECO:0007669"/>
    <property type="project" value="InterPro"/>
</dbReference>
<dbReference type="PANTHER" id="PTHR10048">
    <property type="entry name" value="PHOSPHATIDYLINOSITOL KINASE"/>
    <property type="match status" value="1"/>
</dbReference>
<dbReference type="GO" id="GO:0005829">
    <property type="term" value="C:cytosol"/>
    <property type="evidence" value="ECO:0007669"/>
    <property type="project" value="UniProtKB-ARBA"/>
</dbReference>
<dbReference type="InterPro" id="IPR000403">
    <property type="entry name" value="PI3/4_kinase_cat_dom"/>
</dbReference>
<feature type="region of interest" description="Disordered" evidence="25">
    <location>
        <begin position="287"/>
        <end position="307"/>
    </location>
</feature>
<gene>
    <name evidence="31" type="ORF">mRhiFer1_013006</name>
</gene>
<dbReference type="FunFam" id="2.60.40.150:FF:000046">
    <property type="entry name" value="Phosphatidylinositol 4,5-bisphosphate 3-kinase catalytic subunit"/>
    <property type="match status" value="1"/>
</dbReference>
<keyword evidence="11" id="KW-0808">Transferase</keyword>
<comment type="pathway">
    <text evidence="3">Lipid metabolism.</text>
</comment>
<dbReference type="GO" id="GO:0006935">
    <property type="term" value="P:chemotaxis"/>
    <property type="evidence" value="ECO:0007669"/>
    <property type="project" value="UniProtKB-KW"/>
</dbReference>
<keyword evidence="7" id="KW-0963">Cytoplasm</keyword>
<evidence type="ECO:0000256" key="12">
    <source>
        <dbReference type="ARBA" id="ARBA00022741"/>
    </source>
</evidence>
<feature type="domain" description="PI3K/PI4K catalytic" evidence="26">
    <location>
        <begin position="744"/>
        <end position="1026"/>
    </location>
</feature>
<evidence type="ECO:0000256" key="1">
    <source>
        <dbReference type="ARBA" id="ARBA00004496"/>
    </source>
</evidence>
<dbReference type="Gene3D" id="3.30.1010.10">
    <property type="entry name" value="Phosphatidylinositol 3-kinase Catalytic Subunit, Chain A, domain 4"/>
    <property type="match status" value="1"/>
</dbReference>
<dbReference type="Pfam" id="PF00794">
    <property type="entry name" value="PI3K_rbd"/>
    <property type="match status" value="1"/>
</dbReference>
<evidence type="ECO:0000313" key="32">
    <source>
        <dbReference type="Proteomes" id="UP000585614"/>
    </source>
</evidence>
<dbReference type="Gene3D" id="3.10.20.770">
    <property type="match status" value="1"/>
</dbReference>
<dbReference type="Gene3D" id="1.10.1070.11">
    <property type="entry name" value="Phosphatidylinositol 3-/4-kinase, catalytic domain"/>
    <property type="match status" value="1"/>
</dbReference>
<dbReference type="GO" id="GO:0022603">
    <property type="term" value="P:regulation of anatomical structure morphogenesis"/>
    <property type="evidence" value="ECO:0007669"/>
    <property type="project" value="UniProtKB-ARBA"/>
</dbReference>
<dbReference type="InterPro" id="IPR036940">
    <property type="entry name" value="PI3/4_kinase_cat_sf"/>
</dbReference>
<keyword evidence="12" id="KW-0547">Nucleotide-binding</keyword>
<evidence type="ECO:0000256" key="16">
    <source>
        <dbReference type="ARBA" id="ARBA00022859"/>
    </source>
</evidence>
<dbReference type="GO" id="GO:0051094">
    <property type="term" value="P:positive regulation of developmental process"/>
    <property type="evidence" value="ECO:0007669"/>
    <property type="project" value="UniProtKB-ARBA"/>
</dbReference>
<keyword evidence="15" id="KW-0067">ATP-binding</keyword>
<dbReference type="PROSITE" id="PS00915">
    <property type="entry name" value="PI3_4_KINASE_1"/>
    <property type="match status" value="1"/>
</dbReference>
<keyword evidence="17" id="KW-0443">Lipid metabolism</keyword>
<evidence type="ECO:0000256" key="14">
    <source>
        <dbReference type="ARBA" id="ARBA00022782"/>
    </source>
</evidence>
<evidence type="ECO:0000256" key="3">
    <source>
        <dbReference type="ARBA" id="ARBA00005189"/>
    </source>
</evidence>
<evidence type="ECO:0000259" key="27">
    <source>
        <dbReference type="PROSITE" id="PS51544"/>
    </source>
</evidence>
<dbReference type="FunFam" id="1.10.1070.11:FF:000001">
    <property type="entry name" value="Phosphatidylinositol 4,5-bisphosphate 3-kinase catalytic subunit"/>
    <property type="match status" value="1"/>
</dbReference>
<keyword evidence="8" id="KW-0145">Chemotaxis</keyword>
<feature type="domain" description="C2 PI3K-type" evidence="30">
    <location>
        <begin position="319"/>
        <end position="476"/>
    </location>
</feature>
<dbReference type="GO" id="GO:0030154">
    <property type="term" value="P:cell differentiation"/>
    <property type="evidence" value="ECO:0007669"/>
    <property type="project" value="UniProtKB-KW"/>
</dbReference>
<dbReference type="CDD" id="cd05174">
    <property type="entry name" value="PI3Kc_IA_delta"/>
    <property type="match status" value="1"/>
</dbReference>
<keyword evidence="10" id="KW-0399">Innate immunity</keyword>
<dbReference type="Proteomes" id="UP000585614">
    <property type="component" value="Unassembled WGS sequence"/>
</dbReference>
<evidence type="ECO:0000256" key="23">
    <source>
        <dbReference type="ARBA" id="ARBA00067682"/>
    </source>
</evidence>
<dbReference type="Gene3D" id="2.60.40.150">
    <property type="entry name" value="C2 domain"/>
    <property type="match status" value="1"/>
</dbReference>
<dbReference type="InterPro" id="IPR042236">
    <property type="entry name" value="PI3K_accessory_sf"/>
</dbReference>
<evidence type="ECO:0000259" key="30">
    <source>
        <dbReference type="PROSITE" id="PS51547"/>
    </source>
</evidence>
<evidence type="ECO:0000256" key="10">
    <source>
        <dbReference type="ARBA" id="ARBA00022588"/>
    </source>
</evidence>
<dbReference type="SUPFAM" id="SSF56112">
    <property type="entry name" value="Protein kinase-like (PK-like)"/>
    <property type="match status" value="1"/>
</dbReference>
<evidence type="ECO:0000256" key="24">
    <source>
        <dbReference type="ARBA" id="ARBA00075758"/>
    </source>
</evidence>
<evidence type="ECO:0000256" key="20">
    <source>
        <dbReference type="ARBA" id="ARBA00023981"/>
    </source>
</evidence>
<dbReference type="InterPro" id="IPR000341">
    <property type="entry name" value="PI3K_Ras-bd_dom"/>
</dbReference>
<dbReference type="SUPFAM" id="SSF49562">
    <property type="entry name" value="C2 domain (Calcium/lipid-binding domain, CaLB)"/>
    <property type="match status" value="1"/>
</dbReference>
<evidence type="ECO:0000256" key="15">
    <source>
        <dbReference type="ARBA" id="ARBA00022840"/>
    </source>
</evidence>
<feature type="domain" description="PI3K-RBD" evidence="29">
    <location>
        <begin position="187"/>
        <end position="278"/>
    </location>
</feature>
<dbReference type="Pfam" id="PF00454">
    <property type="entry name" value="PI3_PI4_kinase"/>
    <property type="match status" value="1"/>
</dbReference>
<comment type="caution">
    <text evidence="31">The sequence shown here is derived from an EMBL/GenBank/DDBJ whole genome shotgun (WGS) entry which is preliminary data.</text>
</comment>
<dbReference type="GO" id="GO:0010628">
    <property type="term" value="P:positive regulation of gene expression"/>
    <property type="evidence" value="ECO:0007669"/>
    <property type="project" value="UniProtKB-ARBA"/>
</dbReference>
<evidence type="ECO:0000256" key="25">
    <source>
        <dbReference type="SAM" id="MobiDB-lite"/>
    </source>
</evidence>
<dbReference type="SMART" id="SM00145">
    <property type="entry name" value="PI3Ka"/>
    <property type="match status" value="1"/>
</dbReference>
<dbReference type="InterPro" id="IPR002420">
    <property type="entry name" value="PI3K-type_C2_dom"/>
</dbReference>
<sequence length="1043" mass="119693">MPPGVDCPMEFWTKEENQTVAVDFLLPTGVYLNFSVSRNANLSTIKKVLWHRAQYEPFFHMLSDPEAYVFTCVNQTAEQQELEDEQRRLCDIQPFLPVLRLVAREGDRVKKLINSQISLLIGKGLHEFDSLRDPEVNDFRTKMRQFCEEAAARRQQLSWEAWLQYSFPLQLEPSARSWGPGTLRVPNRALLVNVKFEGSEESFTFQVSTKDVPLALMACALRKKATVFRQPLVEQPEDYTLQVNGKHEYLYGSYPLCQFQYICSCLHSGLTPHLTMVHSSSILAMRDEQSNPAPQVQKPRTKPPPIPMKKPSSMSLWSLEQPFCIELIQGSKVNADERMKLVVQAGLFHGNETLCKTVSSSEVSVCSEPVWKQRLEFDINVCDLPRMARLCFALYAVIEKAKKARSTKKKSKKADCPIAWANLTLFDYKDQLKTGECCLYMWPSVPDEKGELLNPTGTVRSNPNTESAAALIICLPEVAPYPVYYPALDKILELGRHGEHCRFTEEELQLREILERRGSGELYEHEKDLVWKMRHEVQEHFPEALARLLLVTKWNKHEDVAQMLYLLCSWPELPVLSALELLDSSFPDRHVGSFAIKSLRKLTDDEVFQYLLQLVQVLKYESYLDCELTKFLLDRALANRKIGHFLFWHLRSEMHVPSVALRFGLIMEAYCRGSIHHMKVLMKQGEALSKLKALNDFVKVSSQKSPKPHTKELMHLCMRQETYLEALSHLQSPLDPSTLLAEVCVEQCTFMDSKMKPLWVMYNNEEAGSDGSVGIIFKNGDDLRQDMLTLQMIQLMDVLWKQEGLDLRMTPYGCLSTGDRTGLIEVVLHSDTIANIQLNKSNMAATAAFNKDALLNWLKSKNPGEALDRAIEEFTLSCAGYCVATYVLGIGDRHSDNIMIRENGQLFHIDFGHFLGNFKTKFGINRERVPFILTYDFVHVIQQGKTNNSEKFERFRGYCERAYTILRRHGLLFLHLFALMRAAGLPELSCSKDIQYLKDSLALGKTEEEALKHFRVKFNEALRESWKTKVNWLAHNVSKDNRQ</sequence>
<evidence type="ECO:0000256" key="21">
    <source>
        <dbReference type="ARBA" id="ARBA00023985"/>
    </source>
</evidence>
<evidence type="ECO:0000256" key="9">
    <source>
        <dbReference type="ARBA" id="ARBA00022553"/>
    </source>
</evidence>
<evidence type="ECO:0000256" key="11">
    <source>
        <dbReference type="ARBA" id="ARBA00022679"/>
    </source>
</evidence>
<comment type="catalytic activity">
    <reaction evidence="22">
        <text>1-octadecanoyl-2-(5Z,8Z,11Z,14Z)-eicosatetraenoyl-sn-glycero-3-phospho-1D-myo-inositol 4,5-bisphosphate + ATP = 1-octadecanoyl-2-(5Z,8Z,11Z,14Z-eicosatetraenoyl)-sn-glycero-3-phospho-(1D-myo-inositol 3,4,5-triphosphate) + ADP + H(+)</text>
        <dbReference type="Rhea" id="RHEA:43396"/>
        <dbReference type="ChEBI" id="CHEBI:15378"/>
        <dbReference type="ChEBI" id="CHEBI:30616"/>
        <dbReference type="ChEBI" id="CHEBI:77137"/>
        <dbReference type="ChEBI" id="CHEBI:83243"/>
        <dbReference type="ChEBI" id="CHEBI:456216"/>
    </reaction>
    <physiologicalReaction direction="left-to-right" evidence="22">
        <dbReference type="Rhea" id="RHEA:43397"/>
    </physiologicalReaction>
</comment>
<comment type="catalytic activity">
    <reaction evidence="21">
        <text>a 1,2-diacyl-sn-glycero-3-phospho-(1D-myo-inositol) + ATP = a 1,2-diacyl-sn-glycero-3-phospho-(1D-myo-inositol-3-phosphate) + ADP + H(+)</text>
        <dbReference type="Rhea" id="RHEA:12709"/>
        <dbReference type="ChEBI" id="CHEBI:15378"/>
        <dbReference type="ChEBI" id="CHEBI:30616"/>
        <dbReference type="ChEBI" id="CHEBI:57880"/>
        <dbReference type="ChEBI" id="CHEBI:58088"/>
        <dbReference type="ChEBI" id="CHEBI:456216"/>
        <dbReference type="EC" id="2.7.1.137"/>
    </reaction>
    <physiologicalReaction direction="left-to-right" evidence="21">
        <dbReference type="Rhea" id="RHEA:12710"/>
    </physiologicalReaction>
</comment>
<evidence type="ECO:0000256" key="17">
    <source>
        <dbReference type="ARBA" id="ARBA00023098"/>
    </source>
</evidence>
<name>A0A7J7X7Q0_RHIFE</name>
<dbReference type="GO" id="GO:0051240">
    <property type="term" value="P:positive regulation of multicellular organismal process"/>
    <property type="evidence" value="ECO:0007669"/>
    <property type="project" value="UniProtKB-ARBA"/>
</dbReference>
<keyword evidence="14" id="KW-0221">Differentiation</keyword>
<evidence type="ECO:0000256" key="8">
    <source>
        <dbReference type="ARBA" id="ARBA00022500"/>
    </source>
</evidence>
<dbReference type="InterPro" id="IPR011009">
    <property type="entry name" value="Kinase-like_dom_sf"/>
</dbReference>
<dbReference type="GO" id="GO:0046934">
    <property type="term" value="F:1-phosphatidylinositol-4,5-bisphosphate 3-kinase activity"/>
    <property type="evidence" value="ECO:0007669"/>
    <property type="project" value="UniProtKB-EC"/>
</dbReference>
<comment type="catalytic activity">
    <reaction evidence="20">
        <text>a 1,2-diacyl-sn-glycero-3-phospho-(1D-myo-inositol-4,5-bisphosphate) + ATP = a 1,2-diacyl-sn-glycero-3-phospho-(1D-myo-inositol-3,4,5-trisphosphate) + ADP + H(+)</text>
        <dbReference type="Rhea" id="RHEA:21292"/>
        <dbReference type="ChEBI" id="CHEBI:15378"/>
        <dbReference type="ChEBI" id="CHEBI:30616"/>
        <dbReference type="ChEBI" id="CHEBI:57836"/>
        <dbReference type="ChEBI" id="CHEBI:58456"/>
        <dbReference type="ChEBI" id="CHEBI:456216"/>
        <dbReference type="EC" id="2.7.1.153"/>
    </reaction>
    <physiologicalReaction direction="left-to-right" evidence="20">
        <dbReference type="Rhea" id="RHEA:21293"/>
    </physiologicalReaction>
</comment>
<dbReference type="GO" id="GO:0016477">
    <property type="term" value="P:cell migration"/>
    <property type="evidence" value="ECO:0007669"/>
    <property type="project" value="TreeGrafter"/>
</dbReference>
<dbReference type="CDD" id="cd08693">
    <property type="entry name" value="C2_PI3K_class_I_beta_delta"/>
    <property type="match status" value="1"/>
</dbReference>
<evidence type="ECO:0000313" key="31">
    <source>
        <dbReference type="EMBL" id="KAF6345340.1"/>
    </source>
</evidence>
<dbReference type="InterPro" id="IPR018936">
    <property type="entry name" value="PI3/4_kinase_CS"/>
</dbReference>
<evidence type="ECO:0000256" key="18">
    <source>
        <dbReference type="ARBA" id="ARBA00023130"/>
    </source>
</evidence>
<keyword evidence="9" id="KW-0597">Phosphoprotein</keyword>
<dbReference type="PROSITE" id="PS51547">
    <property type="entry name" value="C2_PI3K"/>
    <property type="match status" value="1"/>
</dbReference>
<dbReference type="GO" id="GO:0005886">
    <property type="term" value="C:plasma membrane"/>
    <property type="evidence" value="ECO:0007669"/>
    <property type="project" value="TreeGrafter"/>
</dbReference>
<dbReference type="EC" id="2.7.1.137" evidence="6"/>
<dbReference type="InterPro" id="IPR035892">
    <property type="entry name" value="C2_domain_sf"/>
</dbReference>
<proteinExistence type="inferred from homology"/>
<feature type="domain" description="PIK helical" evidence="28">
    <location>
        <begin position="496"/>
        <end position="673"/>
    </location>
</feature>
<dbReference type="GO" id="GO:2000026">
    <property type="term" value="P:regulation of multicellular organismal development"/>
    <property type="evidence" value="ECO:0007669"/>
    <property type="project" value="UniProtKB-ARBA"/>
</dbReference>
<keyword evidence="16" id="KW-0391">Immunity</keyword>
<dbReference type="Pfam" id="PF02192">
    <property type="entry name" value="PI3K_p85B"/>
    <property type="match status" value="1"/>
</dbReference>
<dbReference type="EMBL" id="JACAGC010000009">
    <property type="protein sequence ID" value="KAF6345340.1"/>
    <property type="molecule type" value="Genomic_DNA"/>
</dbReference>
<dbReference type="GO" id="GO:0006954">
    <property type="term" value="P:inflammatory response"/>
    <property type="evidence" value="ECO:0007669"/>
    <property type="project" value="UniProtKB-KW"/>
</dbReference>
<dbReference type="FunFam" id="3.30.1010.10:FF:000005">
    <property type="entry name" value="Phosphatidylinositol 4,5-bisphosphate 3-kinase catalytic subunit beta"/>
    <property type="match status" value="1"/>
</dbReference>
<evidence type="ECO:0000256" key="22">
    <source>
        <dbReference type="ARBA" id="ARBA00051347"/>
    </source>
</evidence>
<dbReference type="SUPFAM" id="SSF48371">
    <property type="entry name" value="ARM repeat"/>
    <property type="match status" value="1"/>
</dbReference>
<dbReference type="Pfam" id="PF00613">
    <property type="entry name" value="PI3Ka"/>
    <property type="match status" value="1"/>
</dbReference>
<dbReference type="GO" id="GO:0002250">
    <property type="term" value="P:adaptive immune response"/>
    <property type="evidence" value="ECO:0007669"/>
    <property type="project" value="UniProtKB-KW"/>
</dbReference>
<dbReference type="GO" id="GO:0005524">
    <property type="term" value="F:ATP binding"/>
    <property type="evidence" value="ECO:0007669"/>
    <property type="project" value="UniProtKB-KW"/>
</dbReference>
<comment type="pathway">
    <text evidence="2">Phospholipid metabolism; phosphatidylinositol phosphate biosynthesis.</text>
</comment>
<evidence type="ECO:0000256" key="13">
    <source>
        <dbReference type="ARBA" id="ARBA00022777"/>
    </source>
</evidence>
<dbReference type="GO" id="GO:0035005">
    <property type="term" value="F:1-phosphatidylinositol-4-phosphate 3-kinase activity"/>
    <property type="evidence" value="ECO:0007669"/>
    <property type="project" value="TreeGrafter"/>
</dbReference>
<keyword evidence="13 31" id="KW-0418">Kinase</keyword>